<protein>
    <submittedName>
        <fullName evidence="1">Uncharacterized protein</fullName>
    </submittedName>
</protein>
<sequence length="77" mass="8359">MKHGFSADRVADLAQHVPELGVEAGDARCPHGRAAKFLPETLGGVELLEQLRARSGRMVFVGDEYGVAQCTMTRAIY</sequence>
<dbReference type="EMBL" id="BARW01024608">
    <property type="protein sequence ID" value="GAI93861.1"/>
    <property type="molecule type" value="Genomic_DNA"/>
</dbReference>
<proteinExistence type="predicted"/>
<dbReference type="AlphaFoldDB" id="X1TR70"/>
<evidence type="ECO:0000313" key="1">
    <source>
        <dbReference type="EMBL" id="GAI93861.1"/>
    </source>
</evidence>
<dbReference type="Gene3D" id="3.10.580.10">
    <property type="entry name" value="CBS-domain"/>
    <property type="match status" value="1"/>
</dbReference>
<name>X1TR70_9ZZZZ</name>
<gene>
    <name evidence="1" type="ORF">S12H4_40536</name>
</gene>
<comment type="caution">
    <text evidence="1">The sequence shown here is derived from an EMBL/GenBank/DDBJ whole genome shotgun (WGS) entry which is preliminary data.</text>
</comment>
<accession>X1TR70</accession>
<dbReference type="InterPro" id="IPR046342">
    <property type="entry name" value="CBS_dom_sf"/>
</dbReference>
<reference evidence="1" key="1">
    <citation type="journal article" date="2014" name="Front. Microbiol.">
        <title>High frequency of phylogenetically diverse reductive dehalogenase-homologous genes in deep subseafloor sedimentary metagenomes.</title>
        <authorList>
            <person name="Kawai M."/>
            <person name="Futagami T."/>
            <person name="Toyoda A."/>
            <person name="Takaki Y."/>
            <person name="Nishi S."/>
            <person name="Hori S."/>
            <person name="Arai W."/>
            <person name="Tsubouchi T."/>
            <person name="Morono Y."/>
            <person name="Uchiyama I."/>
            <person name="Ito T."/>
            <person name="Fujiyama A."/>
            <person name="Inagaki F."/>
            <person name="Takami H."/>
        </authorList>
    </citation>
    <scope>NUCLEOTIDE SEQUENCE</scope>
    <source>
        <strain evidence="1">Expedition CK06-06</strain>
    </source>
</reference>
<organism evidence="1">
    <name type="scientific">marine sediment metagenome</name>
    <dbReference type="NCBI Taxonomy" id="412755"/>
    <lineage>
        <taxon>unclassified sequences</taxon>
        <taxon>metagenomes</taxon>
        <taxon>ecological metagenomes</taxon>
    </lineage>
</organism>